<evidence type="ECO:0008006" key="4">
    <source>
        <dbReference type="Google" id="ProtNLM"/>
    </source>
</evidence>
<dbReference type="InterPro" id="IPR043472">
    <property type="entry name" value="Macro_dom-like"/>
</dbReference>
<keyword evidence="1" id="KW-1133">Transmembrane helix</keyword>
<keyword evidence="1" id="KW-0472">Membrane</keyword>
<gene>
    <name evidence="2" type="ORF">DPMN_165067</name>
</gene>
<reference evidence="2" key="1">
    <citation type="journal article" date="2019" name="bioRxiv">
        <title>The Genome of the Zebra Mussel, Dreissena polymorpha: A Resource for Invasive Species Research.</title>
        <authorList>
            <person name="McCartney M.A."/>
            <person name="Auch B."/>
            <person name="Kono T."/>
            <person name="Mallez S."/>
            <person name="Zhang Y."/>
            <person name="Obille A."/>
            <person name="Becker A."/>
            <person name="Abrahante J.E."/>
            <person name="Garbe J."/>
            <person name="Badalamenti J.P."/>
            <person name="Herman A."/>
            <person name="Mangelson H."/>
            <person name="Liachko I."/>
            <person name="Sullivan S."/>
            <person name="Sone E.D."/>
            <person name="Koren S."/>
            <person name="Silverstein K.A.T."/>
            <person name="Beckman K.B."/>
            <person name="Gohl D.M."/>
        </authorList>
    </citation>
    <scope>NUCLEOTIDE SEQUENCE</scope>
    <source>
        <strain evidence="2">Duluth1</strain>
        <tissue evidence="2">Whole animal</tissue>
    </source>
</reference>
<comment type="caution">
    <text evidence="2">The sequence shown here is derived from an EMBL/GenBank/DDBJ whole genome shotgun (WGS) entry which is preliminary data.</text>
</comment>
<protein>
    <recommendedName>
        <fullName evidence="4">Macro domain-containing protein</fullName>
    </recommendedName>
</protein>
<name>A0A9D4IW11_DREPO</name>
<keyword evidence="1" id="KW-0812">Transmembrane</keyword>
<sequence length="273" mass="31345">MKHSKAVLNFCTLHKETSSLREIHFVDVKDETVKGIQTMFDCMIRDNKQEPYQPSDFLPKTQYRRGHTENMQYSAIPINQQGAFSGSMRDNEQHLSAPLQYETVNNKNGAVIHKLKSCEMKQNIICYQCNILEAHVDSIVVVIDKKGEPGVICRALKKKMTDVNRAFYESTLEDKCKKNFNVNDVIETLNFGSHFKYILHVVLPMAVKSMSSKERIKIMKATYQKLYKKINDNVMTRSIAVALLAVGKTLILRLVFPYFKSWIGRSNNGNKLT</sequence>
<dbReference type="AlphaFoldDB" id="A0A9D4IW11"/>
<evidence type="ECO:0000313" key="3">
    <source>
        <dbReference type="Proteomes" id="UP000828390"/>
    </source>
</evidence>
<feature type="transmembrane region" description="Helical" evidence="1">
    <location>
        <begin position="234"/>
        <end position="256"/>
    </location>
</feature>
<dbReference type="Proteomes" id="UP000828390">
    <property type="component" value="Unassembled WGS sequence"/>
</dbReference>
<keyword evidence="3" id="KW-1185">Reference proteome</keyword>
<organism evidence="2 3">
    <name type="scientific">Dreissena polymorpha</name>
    <name type="common">Zebra mussel</name>
    <name type="synonym">Mytilus polymorpha</name>
    <dbReference type="NCBI Taxonomy" id="45954"/>
    <lineage>
        <taxon>Eukaryota</taxon>
        <taxon>Metazoa</taxon>
        <taxon>Spiralia</taxon>
        <taxon>Lophotrochozoa</taxon>
        <taxon>Mollusca</taxon>
        <taxon>Bivalvia</taxon>
        <taxon>Autobranchia</taxon>
        <taxon>Heteroconchia</taxon>
        <taxon>Euheterodonta</taxon>
        <taxon>Imparidentia</taxon>
        <taxon>Neoheterodontei</taxon>
        <taxon>Myida</taxon>
        <taxon>Dreissenoidea</taxon>
        <taxon>Dreissenidae</taxon>
        <taxon>Dreissena</taxon>
    </lineage>
</organism>
<evidence type="ECO:0000313" key="2">
    <source>
        <dbReference type="EMBL" id="KAH3786949.1"/>
    </source>
</evidence>
<dbReference type="Gene3D" id="3.40.220.10">
    <property type="entry name" value="Leucine Aminopeptidase, subunit E, domain 1"/>
    <property type="match status" value="1"/>
</dbReference>
<accession>A0A9D4IW11</accession>
<dbReference type="SUPFAM" id="SSF52949">
    <property type="entry name" value="Macro domain-like"/>
    <property type="match status" value="1"/>
</dbReference>
<evidence type="ECO:0000256" key="1">
    <source>
        <dbReference type="SAM" id="Phobius"/>
    </source>
</evidence>
<reference evidence="2" key="2">
    <citation type="submission" date="2020-11" db="EMBL/GenBank/DDBJ databases">
        <authorList>
            <person name="McCartney M.A."/>
            <person name="Auch B."/>
            <person name="Kono T."/>
            <person name="Mallez S."/>
            <person name="Becker A."/>
            <person name="Gohl D.M."/>
            <person name="Silverstein K.A.T."/>
            <person name="Koren S."/>
            <person name="Bechman K.B."/>
            <person name="Herman A."/>
            <person name="Abrahante J.E."/>
            <person name="Garbe J."/>
        </authorList>
    </citation>
    <scope>NUCLEOTIDE SEQUENCE</scope>
    <source>
        <strain evidence="2">Duluth1</strain>
        <tissue evidence="2">Whole animal</tissue>
    </source>
</reference>
<proteinExistence type="predicted"/>
<dbReference type="EMBL" id="JAIWYP010000008">
    <property type="protein sequence ID" value="KAH3786949.1"/>
    <property type="molecule type" value="Genomic_DNA"/>
</dbReference>